<reference evidence="3" key="1">
    <citation type="journal article" date="2009" name="PLoS Genet.">
        <title>Sequencing, mapping, and analysis of 27,455 maize full-length cDNAs.</title>
        <authorList>
            <person name="Soderlund C."/>
            <person name="Descour A."/>
            <person name="Kudrna D."/>
            <person name="Bomhoff M."/>
            <person name="Boyd L."/>
            <person name="Currie J."/>
            <person name="Angelova A."/>
            <person name="Collura K."/>
            <person name="Wissotski M."/>
            <person name="Ashley E."/>
            <person name="Morrow D."/>
            <person name="Fernandes J."/>
            <person name="Walbot V."/>
            <person name="Yu Y."/>
        </authorList>
    </citation>
    <scope>NUCLEOTIDE SEQUENCE</scope>
    <source>
        <strain evidence="3">B73</strain>
    </source>
</reference>
<evidence type="ECO:0000256" key="1">
    <source>
        <dbReference type="SAM" id="MobiDB-lite"/>
    </source>
</evidence>
<sequence length="103" mass="11125">MKFLFSILIIFRLRSMNSTNSPTVDHFKIELIRVPECRLFLQFLQPASLLGIQLNSLDASTKSAYLQPASLLGAGDRGARALGTRRLGGGGRAPMAGGLELGH</sequence>
<evidence type="ECO:0000313" key="3">
    <source>
        <dbReference type="EMBL" id="ACR36115.1"/>
    </source>
</evidence>
<organism evidence="3">
    <name type="scientific">Zea mays</name>
    <name type="common">Maize</name>
    <dbReference type="NCBI Taxonomy" id="4577"/>
    <lineage>
        <taxon>Eukaryota</taxon>
        <taxon>Viridiplantae</taxon>
        <taxon>Streptophyta</taxon>
        <taxon>Embryophyta</taxon>
        <taxon>Tracheophyta</taxon>
        <taxon>Spermatophyta</taxon>
        <taxon>Magnoliopsida</taxon>
        <taxon>Liliopsida</taxon>
        <taxon>Poales</taxon>
        <taxon>Poaceae</taxon>
        <taxon>PACMAD clade</taxon>
        <taxon>Panicoideae</taxon>
        <taxon>Andropogonodae</taxon>
        <taxon>Andropogoneae</taxon>
        <taxon>Tripsacinae</taxon>
        <taxon>Zea</taxon>
    </lineage>
</organism>
<feature type="region of interest" description="Disordered" evidence="1">
    <location>
        <begin position="83"/>
        <end position="103"/>
    </location>
</feature>
<feature type="compositionally biased region" description="Low complexity" evidence="1">
    <location>
        <begin position="93"/>
        <end position="103"/>
    </location>
</feature>
<feature type="chain" id="PRO_5002937510" evidence="2">
    <location>
        <begin position="19"/>
        <end position="103"/>
    </location>
</feature>
<dbReference type="AlphaFoldDB" id="C4J4L5"/>
<feature type="signal peptide" evidence="2">
    <location>
        <begin position="1"/>
        <end position="18"/>
    </location>
</feature>
<reference evidence="3" key="2">
    <citation type="submission" date="2012-06" db="EMBL/GenBank/DDBJ databases">
        <authorList>
            <person name="Yu Y."/>
            <person name="Currie J."/>
            <person name="Lomeli R."/>
            <person name="Angelova A."/>
            <person name="Collura K."/>
            <person name="Wissotski M."/>
            <person name="Campos D."/>
            <person name="Kudrna D."/>
            <person name="Golser W."/>
            <person name="Ashely E."/>
            <person name="Descour A."/>
            <person name="Fernandes J."/>
            <person name="Soderlund C."/>
            <person name="Walbot V."/>
        </authorList>
    </citation>
    <scope>NUCLEOTIDE SEQUENCE</scope>
    <source>
        <strain evidence="3">B73</strain>
    </source>
</reference>
<accession>C4J4L5</accession>
<proteinExistence type="evidence at transcript level"/>
<dbReference type="EMBL" id="BT085762">
    <property type="protein sequence ID" value="ACR36115.1"/>
    <property type="molecule type" value="mRNA"/>
</dbReference>
<name>C4J4L5_MAIZE</name>
<protein>
    <submittedName>
        <fullName evidence="3">Uncharacterized protein</fullName>
    </submittedName>
</protein>
<evidence type="ECO:0000256" key="2">
    <source>
        <dbReference type="SAM" id="SignalP"/>
    </source>
</evidence>
<keyword evidence="2" id="KW-0732">Signal</keyword>